<dbReference type="InterPro" id="IPR009078">
    <property type="entry name" value="Ferritin-like_SF"/>
</dbReference>
<dbReference type="GO" id="GO:0005829">
    <property type="term" value="C:cytosol"/>
    <property type="evidence" value="ECO:0007669"/>
    <property type="project" value="TreeGrafter"/>
</dbReference>
<comment type="caution">
    <text evidence="5">The sequence shown here is derived from an EMBL/GenBank/DDBJ whole genome shotgun (WGS) entry which is preliminary data.</text>
</comment>
<dbReference type="GO" id="GO:0008199">
    <property type="term" value="F:ferric iron binding"/>
    <property type="evidence" value="ECO:0007669"/>
    <property type="project" value="InterPro"/>
</dbReference>
<evidence type="ECO:0000256" key="3">
    <source>
        <dbReference type="PIRSR" id="PIRSR018063-50"/>
    </source>
</evidence>
<evidence type="ECO:0000313" key="7">
    <source>
        <dbReference type="Proteomes" id="UP001190002"/>
    </source>
</evidence>
<sequence length="187" mass="21199">MTQTTAADSPFLIDIKALRERARKHIQDGAVTGDYKADRETVLRLLNEALATELICVLRYRRHHFMAKGINAEPIAEEFMVHATEEQQHADKIAARIVQLGGEPNFNPEGLSMRSHSEYVEADGLVDMIKENLVAERIAIDSYLEMIRYIGDRDPTTRRVLEEILAVEEEHADELADMLPQATTQTQ</sequence>
<evidence type="ECO:0000259" key="4">
    <source>
        <dbReference type="PROSITE" id="PS50905"/>
    </source>
</evidence>
<feature type="binding site" evidence="3">
    <location>
        <position position="168"/>
    </location>
    <ligand>
        <name>Fe cation</name>
        <dbReference type="ChEBI" id="CHEBI:24875"/>
    </ligand>
</feature>
<dbReference type="Gene3D" id="1.20.1260.10">
    <property type="match status" value="1"/>
</dbReference>
<dbReference type="Proteomes" id="UP001190002">
    <property type="component" value="Unassembled WGS sequence"/>
</dbReference>
<dbReference type="CDD" id="cd00657">
    <property type="entry name" value="Ferritin_like"/>
    <property type="match status" value="1"/>
</dbReference>
<dbReference type="PANTHER" id="PTHR30295:SF1">
    <property type="entry name" value="DNA PROTECTION DURING STARVATION PROTEIN"/>
    <property type="match status" value="1"/>
</dbReference>
<keyword evidence="8" id="KW-1185">Reference proteome</keyword>
<dbReference type="Proteomes" id="UP001190452">
    <property type="component" value="Unassembled WGS sequence"/>
</dbReference>
<dbReference type="InterPro" id="IPR009040">
    <property type="entry name" value="Ferritin-like_diiron"/>
</dbReference>
<dbReference type="RefSeq" id="WP_096745478.1">
    <property type="nucleotide sequence ID" value="NZ_CATVXE010000017.1"/>
</dbReference>
<dbReference type="InterPro" id="IPR008331">
    <property type="entry name" value="Ferritin_DPS_dom"/>
</dbReference>
<reference evidence="5 8" key="1">
    <citation type="submission" date="2023-07" db="EMBL/GenBank/DDBJ databases">
        <authorList>
            <person name="Peeters C."/>
        </authorList>
    </citation>
    <scope>NUCLEOTIDE SEQUENCE</scope>
    <source>
        <strain evidence="6 8">R-77569</strain>
        <strain evidence="5">R-77591</strain>
    </source>
</reference>
<accession>A0AAD2AW73</accession>
<dbReference type="EMBL" id="CATVXE010000017">
    <property type="protein sequence ID" value="CAJ0690794.1"/>
    <property type="molecule type" value="Genomic_DNA"/>
</dbReference>
<dbReference type="GO" id="GO:0006879">
    <property type="term" value="P:intracellular iron ion homeostasis"/>
    <property type="evidence" value="ECO:0007669"/>
    <property type="project" value="UniProtKB-KW"/>
</dbReference>
<keyword evidence="1" id="KW-0409">Iron storage</keyword>
<organism evidence="5 7">
    <name type="scientific">Ralstonia mannitolilytica</name>
    <dbReference type="NCBI Taxonomy" id="105219"/>
    <lineage>
        <taxon>Bacteria</taxon>
        <taxon>Pseudomonadati</taxon>
        <taxon>Pseudomonadota</taxon>
        <taxon>Betaproteobacteria</taxon>
        <taxon>Burkholderiales</taxon>
        <taxon>Burkholderiaceae</taxon>
        <taxon>Ralstonia</taxon>
    </lineage>
</organism>
<keyword evidence="3" id="KW-0479">Metal-binding</keyword>
<dbReference type="InterPro" id="IPR014490">
    <property type="entry name" value="Dps-like"/>
</dbReference>
<feature type="domain" description="Ferritin-like diiron" evidence="4">
    <location>
        <begin position="36"/>
        <end position="186"/>
    </location>
</feature>
<gene>
    <name evidence="6" type="ORF">R77569_03500</name>
    <name evidence="5" type="ORF">R77591_03644</name>
</gene>
<dbReference type="Pfam" id="PF00210">
    <property type="entry name" value="Ferritin"/>
    <property type="match status" value="1"/>
</dbReference>
<evidence type="ECO:0000313" key="6">
    <source>
        <dbReference type="EMBL" id="CAJ0884051.1"/>
    </source>
</evidence>
<feature type="binding site" evidence="3">
    <location>
        <position position="89"/>
    </location>
    <ligand>
        <name>Fe cation</name>
        <dbReference type="ChEBI" id="CHEBI:24875"/>
    </ligand>
</feature>
<dbReference type="InterPro" id="IPR012347">
    <property type="entry name" value="Ferritin-like"/>
</dbReference>
<dbReference type="SUPFAM" id="SSF47240">
    <property type="entry name" value="Ferritin-like"/>
    <property type="match status" value="1"/>
</dbReference>
<evidence type="ECO:0000256" key="2">
    <source>
        <dbReference type="ARBA" id="ARBA00023004"/>
    </source>
</evidence>
<feature type="binding site" evidence="3">
    <location>
        <position position="53"/>
    </location>
    <ligand>
        <name>Fe cation</name>
        <dbReference type="ChEBI" id="CHEBI:24875"/>
    </ligand>
</feature>
<evidence type="ECO:0000313" key="5">
    <source>
        <dbReference type="EMBL" id="CAJ0690794.1"/>
    </source>
</evidence>
<dbReference type="GO" id="GO:0004322">
    <property type="term" value="F:ferroxidase activity"/>
    <property type="evidence" value="ECO:0007669"/>
    <property type="project" value="TreeGrafter"/>
</dbReference>
<proteinExistence type="predicted"/>
<name>A0AAD2AW73_9RALS</name>
<dbReference type="AlphaFoldDB" id="A0AAD2AW73"/>
<dbReference type="PANTHER" id="PTHR30295">
    <property type="entry name" value="BACTERIOFERRITIN"/>
    <property type="match status" value="1"/>
</dbReference>
<dbReference type="EMBL" id="CAUDKV010000016">
    <property type="protein sequence ID" value="CAJ0884051.1"/>
    <property type="molecule type" value="Genomic_DNA"/>
</dbReference>
<evidence type="ECO:0000313" key="8">
    <source>
        <dbReference type="Proteomes" id="UP001190452"/>
    </source>
</evidence>
<keyword evidence="2 3" id="KW-0408">Iron</keyword>
<dbReference type="GO" id="GO:0020037">
    <property type="term" value="F:heme binding"/>
    <property type="evidence" value="ECO:0007669"/>
    <property type="project" value="TreeGrafter"/>
</dbReference>
<feature type="binding site" evidence="3">
    <location>
        <position position="171"/>
    </location>
    <ligand>
        <name>Fe cation</name>
        <dbReference type="ChEBI" id="CHEBI:24875"/>
    </ligand>
</feature>
<protein>
    <recommendedName>
        <fullName evidence="4">Ferritin-like diiron domain-containing protein</fullName>
    </recommendedName>
</protein>
<feature type="binding site" evidence="3">
    <location>
        <position position="136"/>
    </location>
    <ligand>
        <name>Fe cation</name>
        <dbReference type="ChEBI" id="CHEBI:24875"/>
    </ligand>
</feature>
<evidence type="ECO:0000256" key="1">
    <source>
        <dbReference type="ARBA" id="ARBA00022434"/>
    </source>
</evidence>
<dbReference type="PROSITE" id="PS50905">
    <property type="entry name" value="FERRITIN_LIKE"/>
    <property type="match status" value="1"/>
</dbReference>
<dbReference type="PIRSF" id="PIRSF018063">
    <property type="entry name" value="Ferrtn_UCP018063"/>
    <property type="match status" value="1"/>
</dbReference>